<dbReference type="EMBL" id="AAEW02000023">
    <property type="protein sequence ID" value="EAT14523.1"/>
    <property type="molecule type" value="Genomic_DNA"/>
</dbReference>
<dbReference type="InterPro" id="IPR025746">
    <property type="entry name" value="PilX_N_dom"/>
</dbReference>
<feature type="transmembrane region" description="Helical" evidence="1">
    <location>
        <begin position="20"/>
        <end position="38"/>
    </location>
</feature>
<keyword evidence="1" id="KW-0812">Transmembrane</keyword>
<evidence type="ECO:0000313" key="3">
    <source>
        <dbReference type="EMBL" id="EAT14523.1"/>
    </source>
</evidence>
<proteinExistence type="predicted"/>
<dbReference type="AlphaFoldDB" id="Q1JW98"/>
<dbReference type="Pfam" id="PF14341">
    <property type="entry name" value="PilX_N"/>
    <property type="match status" value="1"/>
</dbReference>
<evidence type="ECO:0000313" key="4">
    <source>
        <dbReference type="Proteomes" id="UP000005695"/>
    </source>
</evidence>
<gene>
    <name evidence="3" type="ORF">Dace_0384</name>
</gene>
<reference evidence="3" key="2">
    <citation type="submission" date="2006-05" db="EMBL/GenBank/DDBJ databases">
        <title>Sequencing of the draft genome and assembly of Desulfuromonas acetoxidans DSM 684.</title>
        <authorList>
            <consortium name="US DOE Joint Genome Institute (JGI-PGF)"/>
            <person name="Copeland A."/>
            <person name="Lucas S."/>
            <person name="Lapidus A."/>
            <person name="Barry K."/>
            <person name="Detter J.C."/>
            <person name="Glavina del Rio T."/>
            <person name="Hammon N."/>
            <person name="Israni S."/>
            <person name="Dalin E."/>
            <person name="Tice H."/>
            <person name="Bruce D."/>
            <person name="Pitluck S."/>
            <person name="Richardson P."/>
        </authorList>
    </citation>
    <scope>NUCLEOTIDE SEQUENCE [LARGE SCALE GENOMIC DNA]</scope>
    <source>
        <strain evidence="3">DSM 684</strain>
    </source>
</reference>
<keyword evidence="4" id="KW-1185">Reference proteome</keyword>
<reference evidence="3" key="1">
    <citation type="submission" date="2006-05" db="EMBL/GenBank/DDBJ databases">
        <title>Annotation of the draft genome assembly of Desulfuromonas acetoxidans DSM 684.</title>
        <authorList>
            <consortium name="US DOE Joint Genome Institute (JGI-ORNL)"/>
            <person name="Larimer F."/>
            <person name="Land M."/>
            <person name="Hauser L."/>
        </authorList>
    </citation>
    <scope>NUCLEOTIDE SEQUENCE [LARGE SCALE GENOMIC DNA]</scope>
    <source>
        <strain evidence="3">DSM 684</strain>
    </source>
</reference>
<sequence length="174" mass="18658">MSSLKKLIAAQVNNERGIALILTMSMLVILTLLGVMVLNSTDTELAITSNYRISSDAFTAAEMASEYASQQVVNTLTPVTNLEDDTALAAVLPAGVELSGTARNEVVAYTGMIPSAMMESTSTDAYQNNIFRTGATEEASGEAAYYRIAVESNAHDRSSARIEKLFVHRGGHVY</sequence>
<dbReference type="OrthoDB" id="9858431at2"/>
<comment type="caution">
    <text evidence="3">The sequence shown here is derived from an EMBL/GenBank/DDBJ whole genome shotgun (WGS) entry which is preliminary data.</text>
</comment>
<evidence type="ECO:0000256" key="1">
    <source>
        <dbReference type="SAM" id="Phobius"/>
    </source>
</evidence>
<accession>Q1JW98</accession>
<feature type="domain" description="Type 4 fimbrial biogenesis protein PilX N-terminal" evidence="2">
    <location>
        <begin position="16"/>
        <end position="64"/>
    </location>
</feature>
<dbReference type="Proteomes" id="UP000005695">
    <property type="component" value="Unassembled WGS sequence"/>
</dbReference>
<dbReference type="RefSeq" id="WP_006002586.1">
    <property type="nucleotide sequence ID" value="NZ_AAEW02000023.1"/>
</dbReference>
<name>Q1JW98_DESA6</name>
<protein>
    <recommendedName>
        <fullName evidence="2">Type 4 fimbrial biogenesis protein PilX N-terminal domain-containing protein</fullName>
    </recommendedName>
</protein>
<keyword evidence="1" id="KW-1133">Transmembrane helix</keyword>
<evidence type="ECO:0000259" key="2">
    <source>
        <dbReference type="Pfam" id="PF14341"/>
    </source>
</evidence>
<organism evidence="3 4">
    <name type="scientific">Desulfuromonas acetoxidans (strain DSM 684 / 11070)</name>
    <dbReference type="NCBI Taxonomy" id="281689"/>
    <lineage>
        <taxon>Bacteria</taxon>
        <taxon>Pseudomonadati</taxon>
        <taxon>Thermodesulfobacteriota</taxon>
        <taxon>Desulfuromonadia</taxon>
        <taxon>Desulfuromonadales</taxon>
        <taxon>Desulfuromonadaceae</taxon>
        <taxon>Desulfuromonas</taxon>
    </lineage>
</organism>
<keyword evidence="1" id="KW-0472">Membrane</keyword>